<dbReference type="EMBL" id="LJZR01000040">
    <property type="protein sequence ID" value="KPQ33025.1"/>
    <property type="molecule type" value="Genomic_DNA"/>
</dbReference>
<name>A0A0P7ZJF4_9CYAN</name>
<sequence>MAISERDIEHIFERLRSGVVPDRSLETFAVGIDTQRTELDRQLTLAASQEGVFKFLRGGYGCGKTFMSRLAVLDAQAKDFATSFVVVSDNDLHFYKFDDVYRKVVQELGTKTCSRGALSDILDRWIAKVEDSLISTGADEDADDFDDKVRNRLEEDLASMTSGKAPEDMARVLRTIFTLKQAGKIAEASALISWLSGSENVAASAKKAAGIKGDIGSREALDYLQGILEIVKAAGYKGLVIVIDEAETILRMRTDVRGKSLNGIRQICDAADRYQGLLWIFTGTPEFFDTKRGVAGLPPLHDRVRFESKGGFVNPRQPQLELKPFNAQRLRDVALKLREIYPTVNPARLADKVTTDFIEKLVNKVTAGFKGDVGVVPRQFLRAFINVLDLTDQNADYDPMTVEGFEPTDLTEDETRIRSGLPVFDPEPQDEKNYALVEF</sequence>
<evidence type="ECO:0000313" key="2">
    <source>
        <dbReference type="Proteomes" id="UP000050465"/>
    </source>
</evidence>
<protein>
    <submittedName>
        <fullName evidence="1">Uncharacterized protein</fullName>
    </submittedName>
</protein>
<proteinExistence type="predicted"/>
<reference evidence="1 2" key="1">
    <citation type="submission" date="2015-09" db="EMBL/GenBank/DDBJ databases">
        <title>Identification and resolution of microdiversity through metagenomic sequencing of parallel consortia.</title>
        <authorList>
            <person name="Nelson W.C."/>
            <person name="Romine M.F."/>
            <person name="Lindemann S.R."/>
        </authorList>
    </citation>
    <scope>NUCLEOTIDE SEQUENCE [LARGE SCALE GENOMIC DNA]</scope>
    <source>
        <strain evidence="1">Ana</strain>
    </source>
</reference>
<dbReference type="STRING" id="1666911.HLUCCA11_19895"/>
<dbReference type="InterPro" id="IPR021228">
    <property type="entry name" value="BrxD"/>
</dbReference>
<organism evidence="1 2">
    <name type="scientific">Phormidesmis priestleyi Ana</name>
    <dbReference type="NCBI Taxonomy" id="1666911"/>
    <lineage>
        <taxon>Bacteria</taxon>
        <taxon>Bacillati</taxon>
        <taxon>Cyanobacteriota</taxon>
        <taxon>Cyanophyceae</taxon>
        <taxon>Leptolyngbyales</taxon>
        <taxon>Leptolyngbyaceae</taxon>
        <taxon>Phormidesmis</taxon>
    </lineage>
</organism>
<accession>A0A0P7ZJF4</accession>
<dbReference type="NCBIfam" id="NF033438">
    <property type="entry name" value="BREX_BrxD"/>
    <property type="match status" value="1"/>
</dbReference>
<gene>
    <name evidence="1" type="ORF">HLUCCA11_19895</name>
</gene>
<comment type="caution">
    <text evidence="1">The sequence shown here is derived from an EMBL/GenBank/DDBJ whole genome shotgun (WGS) entry which is preliminary data.</text>
</comment>
<evidence type="ECO:0000313" key="1">
    <source>
        <dbReference type="EMBL" id="KPQ33025.1"/>
    </source>
</evidence>
<dbReference type="Pfam" id="PF10923">
    <property type="entry name" value="BrxC_BrxD"/>
    <property type="match status" value="1"/>
</dbReference>
<dbReference type="InterPro" id="IPR027417">
    <property type="entry name" value="P-loop_NTPase"/>
</dbReference>
<dbReference type="Proteomes" id="UP000050465">
    <property type="component" value="Unassembled WGS sequence"/>
</dbReference>
<dbReference type="SUPFAM" id="SSF52540">
    <property type="entry name" value="P-loop containing nucleoside triphosphate hydrolases"/>
    <property type="match status" value="1"/>
</dbReference>
<dbReference type="AlphaFoldDB" id="A0A0P7ZJF4"/>
<dbReference type="PATRIC" id="fig|1666911.3.peg.2335"/>